<evidence type="ECO:0000313" key="2">
    <source>
        <dbReference type="EMBL" id="PWK84240.1"/>
    </source>
</evidence>
<evidence type="ECO:0008006" key="6">
    <source>
        <dbReference type="Google" id="ProtNLM"/>
    </source>
</evidence>
<dbReference type="AlphaFoldDB" id="A0A316HU94"/>
<dbReference type="Pfam" id="PF18936">
    <property type="entry name" value="DUF5684"/>
    <property type="match status" value="1"/>
</dbReference>
<feature type="transmembrane region" description="Helical" evidence="1">
    <location>
        <begin position="12"/>
        <end position="30"/>
    </location>
</feature>
<evidence type="ECO:0000256" key="1">
    <source>
        <dbReference type="SAM" id="Phobius"/>
    </source>
</evidence>
<keyword evidence="1" id="KW-0812">Transmembrane</keyword>
<keyword evidence="5" id="KW-1185">Reference proteome</keyword>
<dbReference type="Proteomes" id="UP000248714">
    <property type="component" value="Unassembled WGS sequence"/>
</dbReference>
<dbReference type="EMBL" id="QLTT01000002">
    <property type="protein sequence ID" value="RAS69108.1"/>
    <property type="molecule type" value="Genomic_DNA"/>
</dbReference>
<organism evidence="2 4">
    <name type="scientific">Lentzea atacamensis</name>
    <dbReference type="NCBI Taxonomy" id="531938"/>
    <lineage>
        <taxon>Bacteria</taxon>
        <taxon>Bacillati</taxon>
        <taxon>Actinomycetota</taxon>
        <taxon>Actinomycetes</taxon>
        <taxon>Pseudonocardiales</taxon>
        <taxon>Pseudonocardiaceae</taxon>
        <taxon>Lentzea</taxon>
    </lineage>
</organism>
<protein>
    <recommendedName>
        <fullName evidence="6">Signal peptidase I</fullName>
    </recommendedName>
</protein>
<keyword evidence="1" id="KW-0472">Membrane</keyword>
<dbReference type="EMBL" id="QGHB01000009">
    <property type="protein sequence ID" value="PWK84240.1"/>
    <property type="molecule type" value="Genomic_DNA"/>
</dbReference>
<dbReference type="InterPro" id="IPR043739">
    <property type="entry name" value="DUF5684"/>
</dbReference>
<evidence type="ECO:0000313" key="5">
    <source>
        <dbReference type="Proteomes" id="UP000248714"/>
    </source>
</evidence>
<feature type="transmembrane region" description="Helical" evidence="1">
    <location>
        <begin position="37"/>
        <end position="53"/>
    </location>
</feature>
<evidence type="ECO:0000313" key="4">
    <source>
        <dbReference type="Proteomes" id="UP000246005"/>
    </source>
</evidence>
<feature type="transmembrane region" description="Helical" evidence="1">
    <location>
        <begin position="89"/>
        <end position="107"/>
    </location>
</feature>
<evidence type="ECO:0000313" key="3">
    <source>
        <dbReference type="EMBL" id="RAS69108.1"/>
    </source>
</evidence>
<reference evidence="2 4" key="1">
    <citation type="submission" date="2018-05" db="EMBL/GenBank/DDBJ databases">
        <title>Genomic Encyclopedia of Type Strains, Phase IV (KMG-IV): sequencing the most valuable type-strain genomes for metagenomic binning, comparative biology and taxonomic classification.</title>
        <authorList>
            <person name="Goeker M."/>
        </authorList>
    </citation>
    <scope>NUCLEOTIDE SEQUENCE [LARGE SCALE GENOMIC DNA]</scope>
    <source>
        <strain evidence="3 5">DSM 45479</strain>
        <strain evidence="2 4">DSM 45480</strain>
    </source>
</reference>
<feature type="transmembrane region" description="Helical" evidence="1">
    <location>
        <begin position="59"/>
        <end position="82"/>
    </location>
</feature>
<gene>
    <name evidence="3" type="ORF">C8D87_1021186</name>
    <name evidence="2" type="ORF">C8D88_109325</name>
</gene>
<comment type="caution">
    <text evidence="2">The sequence shown here is derived from an EMBL/GenBank/DDBJ whole genome shotgun (WGS) entry which is preliminary data.</text>
</comment>
<sequence length="120" mass="13012">MYEDSGMSTGSLIFSLAFALLVIAGMWATFSKAGKPGWAAIIPFYNIYVWLKVAGRPGWWLILLLIPIVNFVISIIVSLDVAKSFGKSGVFGFFGLWLFGFVGYPMLGFGSAQYRGPAAA</sequence>
<keyword evidence="1" id="KW-1133">Transmembrane helix</keyword>
<name>A0A316HU94_9PSEU</name>
<dbReference type="Proteomes" id="UP000246005">
    <property type="component" value="Unassembled WGS sequence"/>
</dbReference>
<proteinExistence type="predicted"/>
<accession>A0A316HU94</accession>